<reference evidence="2 3" key="1">
    <citation type="journal article" date="2015" name="Int. J. Syst. Evol. Microbiol.">
        <title>Revisiting Corynebacterium glyciniphilum (ex Kubota et al., 1972) sp. nov., nom. rev., isolated from putrefied banana.</title>
        <authorList>
            <person name="Al-Dilaimi A."/>
            <person name="Bednarz H."/>
            <person name="Lomker A."/>
            <person name="Niehaus K."/>
            <person name="Kalinowski J."/>
            <person name="Ruckert C."/>
        </authorList>
    </citation>
    <scope>NUCLEOTIDE SEQUENCE [LARGE SCALE GENOMIC DNA]</scope>
    <source>
        <strain evidence="2">AJ 3170</strain>
    </source>
</reference>
<gene>
    <name evidence="2" type="ORF">CGLY_15570</name>
</gene>
<dbReference type="HOGENOM" id="CLU_1465881_0_0_11"/>
<feature type="region of interest" description="Disordered" evidence="1">
    <location>
        <begin position="110"/>
        <end position="129"/>
    </location>
</feature>
<organism evidence="2 3">
    <name type="scientific">Corynebacterium glyciniphilum AJ 3170</name>
    <dbReference type="NCBI Taxonomy" id="1404245"/>
    <lineage>
        <taxon>Bacteria</taxon>
        <taxon>Bacillati</taxon>
        <taxon>Actinomycetota</taxon>
        <taxon>Actinomycetes</taxon>
        <taxon>Mycobacteriales</taxon>
        <taxon>Corynebacteriaceae</taxon>
        <taxon>Corynebacterium</taxon>
    </lineage>
</organism>
<dbReference type="KEGG" id="cgy:CGLY_15570"/>
<dbReference type="STRING" id="1404245.CGLY_15570"/>
<keyword evidence="3" id="KW-1185">Reference proteome</keyword>
<sequence length="184" mass="20999">MNDSGETAGVERLQRQWEMEERIRGGWLLDSKRLRKAALVEYRCKRDGDLIAALVKVEGTLFFMWRQYRSIAVVNGDELQDWDAGEVPEGVDADAVARAEESVNKWRDVPGVPSPNYRPESLKESTDLTPEPVPGRWECIRFADWTETLSVHANCAHVPLQVGKGRVRGDARRVRRKRSKRVAL</sequence>
<dbReference type="AlphaFoldDB" id="X5EDS0"/>
<evidence type="ECO:0000313" key="3">
    <source>
        <dbReference type="Proteomes" id="UP000023703"/>
    </source>
</evidence>
<dbReference type="Proteomes" id="UP000023703">
    <property type="component" value="Chromosome"/>
</dbReference>
<name>X5EDS0_9CORY</name>
<proteinExistence type="predicted"/>
<accession>X5EDS0</accession>
<evidence type="ECO:0000256" key="1">
    <source>
        <dbReference type="SAM" id="MobiDB-lite"/>
    </source>
</evidence>
<dbReference type="EMBL" id="CP006842">
    <property type="protein sequence ID" value="AHW65550.1"/>
    <property type="molecule type" value="Genomic_DNA"/>
</dbReference>
<protein>
    <submittedName>
        <fullName evidence="2">Uncharacterized protein</fullName>
    </submittedName>
</protein>
<evidence type="ECO:0000313" key="2">
    <source>
        <dbReference type="EMBL" id="AHW65550.1"/>
    </source>
</evidence>